<gene>
    <name evidence="2" type="ORF">LENED_002032</name>
</gene>
<keyword evidence="3" id="KW-1185">Reference proteome</keyword>
<dbReference type="Proteomes" id="UP000188533">
    <property type="component" value="Unassembled WGS sequence"/>
</dbReference>
<proteinExistence type="predicted"/>
<dbReference type="PANTHER" id="PTHR36986">
    <property type="entry name" value="UPF0643 PROTEIN PB2B2.08"/>
    <property type="match status" value="1"/>
</dbReference>
<name>A0A1Q3DZR4_LENED</name>
<dbReference type="PANTHER" id="PTHR36986:SF1">
    <property type="entry name" value="UPF0643 PROTEIN PB2B2.08"/>
    <property type="match status" value="1"/>
</dbReference>
<comment type="caution">
    <text evidence="2">The sequence shown here is derived from an EMBL/GenBank/DDBJ whole genome shotgun (WGS) entry which is preliminary data.</text>
</comment>
<evidence type="ECO:0000313" key="2">
    <source>
        <dbReference type="EMBL" id="GAW00507.1"/>
    </source>
</evidence>
<reference evidence="2 3" key="1">
    <citation type="submission" date="2016-08" db="EMBL/GenBank/DDBJ databases">
        <authorList>
            <consortium name="Lentinula edodes genome sequencing consortium"/>
            <person name="Sakamoto Y."/>
            <person name="Nakade K."/>
            <person name="Sato S."/>
            <person name="Yoshida Y."/>
            <person name="Miyazaki K."/>
            <person name="Natsume S."/>
            <person name="Konno N."/>
        </authorList>
    </citation>
    <scope>NUCLEOTIDE SEQUENCE [LARGE SCALE GENOMIC DNA]</scope>
    <source>
        <strain evidence="2 3">NBRC 111202</strain>
    </source>
</reference>
<protein>
    <submittedName>
        <fullName evidence="2">UPF0643 protein</fullName>
    </submittedName>
</protein>
<evidence type="ECO:0000256" key="1">
    <source>
        <dbReference type="SAM" id="MobiDB-lite"/>
    </source>
</evidence>
<dbReference type="EMBL" id="BDGU01000032">
    <property type="protein sequence ID" value="GAW00507.1"/>
    <property type="molecule type" value="Genomic_DNA"/>
</dbReference>
<organism evidence="2 3">
    <name type="scientific">Lentinula edodes</name>
    <name type="common">Shiitake mushroom</name>
    <name type="synonym">Lentinus edodes</name>
    <dbReference type="NCBI Taxonomy" id="5353"/>
    <lineage>
        <taxon>Eukaryota</taxon>
        <taxon>Fungi</taxon>
        <taxon>Dikarya</taxon>
        <taxon>Basidiomycota</taxon>
        <taxon>Agaricomycotina</taxon>
        <taxon>Agaricomycetes</taxon>
        <taxon>Agaricomycetidae</taxon>
        <taxon>Agaricales</taxon>
        <taxon>Marasmiineae</taxon>
        <taxon>Omphalotaceae</taxon>
        <taxon>Lentinula</taxon>
    </lineage>
</organism>
<reference evidence="2 3" key="2">
    <citation type="submission" date="2017-02" db="EMBL/GenBank/DDBJ databases">
        <title>A genome survey and senescence transcriptome analysis in Lentinula edodes.</title>
        <authorList>
            <person name="Sakamoto Y."/>
            <person name="Nakade K."/>
            <person name="Sato S."/>
            <person name="Yoshida Y."/>
            <person name="Miyazaki K."/>
            <person name="Natsume S."/>
            <person name="Konno N."/>
        </authorList>
    </citation>
    <scope>NUCLEOTIDE SEQUENCE [LARGE SCALE GENOMIC DNA]</scope>
    <source>
        <strain evidence="2 3">NBRC 111202</strain>
    </source>
</reference>
<evidence type="ECO:0000313" key="3">
    <source>
        <dbReference type="Proteomes" id="UP000188533"/>
    </source>
</evidence>
<dbReference type="AlphaFoldDB" id="A0A1Q3DZR4"/>
<feature type="compositionally biased region" description="Basic and acidic residues" evidence="1">
    <location>
        <begin position="1"/>
        <end position="13"/>
    </location>
</feature>
<accession>A0A1Q3DZR4</accession>
<sequence>MKTQVRDSTRKNQNEANSTEAYTFDKRPVFQQSANSWQTLHLNILNDLGSNNHLGFYLLSPTRIMSMIFAHPPHPSELQRKKNSYTFAIPLLSSSSSSPVRDPHDTPTFDSKSLIEPKTPILYLPPLLSSLPPNFPRSALPHEHPPLVTETRLPDIDPASLSLHKALHLFRPLDSLYSETPYAQAFNWHELSLPVDEEREWYCVVFRSKRKAGSDGGSLYEADKKAHEEAVGNGGLILYWYGIPNQQTGMNLATCIWQSRKHAIAANSRPHHIRAMMLAKDSYEVYDLERYVLRKVAGVTGVTVQPFVAGEVGW</sequence>
<feature type="region of interest" description="Disordered" evidence="1">
    <location>
        <begin position="1"/>
        <end position="24"/>
    </location>
</feature>